<dbReference type="Proteomes" id="UP000299102">
    <property type="component" value="Unassembled WGS sequence"/>
</dbReference>
<organism evidence="1 2">
    <name type="scientific">Eumeta variegata</name>
    <name type="common">Bagworm moth</name>
    <name type="synonym">Eumeta japonica</name>
    <dbReference type="NCBI Taxonomy" id="151549"/>
    <lineage>
        <taxon>Eukaryota</taxon>
        <taxon>Metazoa</taxon>
        <taxon>Ecdysozoa</taxon>
        <taxon>Arthropoda</taxon>
        <taxon>Hexapoda</taxon>
        <taxon>Insecta</taxon>
        <taxon>Pterygota</taxon>
        <taxon>Neoptera</taxon>
        <taxon>Endopterygota</taxon>
        <taxon>Lepidoptera</taxon>
        <taxon>Glossata</taxon>
        <taxon>Ditrysia</taxon>
        <taxon>Tineoidea</taxon>
        <taxon>Psychidae</taxon>
        <taxon>Oiketicinae</taxon>
        <taxon>Eumeta</taxon>
    </lineage>
</organism>
<protein>
    <submittedName>
        <fullName evidence="1">Uncharacterized protein</fullName>
    </submittedName>
</protein>
<name>A0A4C1ZBI6_EUMVA</name>
<gene>
    <name evidence="1" type="ORF">EVAR_55678_1</name>
</gene>
<evidence type="ECO:0000313" key="2">
    <source>
        <dbReference type="Proteomes" id="UP000299102"/>
    </source>
</evidence>
<dbReference type="EMBL" id="BGZK01001770">
    <property type="protein sequence ID" value="GBP85936.1"/>
    <property type="molecule type" value="Genomic_DNA"/>
</dbReference>
<sequence>MGRLSLNTDEVAVSAVVFHLVNESSTPPIFPLYHISNLFPKGWQRPGDSFSPKYNERHRDCGRPTTVRSIRNFLPCAVGFWNDIPQRYYEWTTTRGSSREEHTPF</sequence>
<proteinExistence type="predicted"/>
<reference evidence="1 2" key="1">
    <citation type="journal article" date="2019" name="Commun. Biol.">
        <title>The bagworm genome reveals a unique fibroin gene that provides high tensile strength.</title>
        <authorList>
            <person name="Kono N."/>
            <person name="Nakamura H."/>
            <person name="Ohtoshi R."/>
            <person name="Tomita M."/>
            <person name="Numata K."/>
            <person name="Arakawa K."/>
        </authorList>
    </citation>
    <scope>NUCLEOTIDE SEQUENCE [LARGE SCALE GENOMIC DNA]</scope>
</reference>
<accession>A0A4C1ZBI6</accession>
<comment type="caution">
    <text evidence="1">The sequence shown here is derived from an EMBL/GenBank/DDBJ whole genome shotgun (WGS) entry which is preliminary data.</text>
</comment>
<keyword evidence="2" id="KW-1185">Reference proteome</keyword>
<evidence type="ECO:0000313" key="1">
    <source>
        <dbReference type="EMBL" id="GBP85936.1"/>
    </source>
</evidence>
<dbReference type="AlphaFoldDB" id="A0A4C1ZBI6"/>